<name>A0AAV4WC78_CAEEX</name>
<accession>A0AAV4WC78</accession>
<dbReference type="EMBL" id="BPLR01015902">
    <property type="protein sequence ID" value="GIY79546.1"/>
    <property type="molecule type" value="Genomic_DNA"/>
</dbReference>
<dbReference type="AlphaFoldDB" id="A0AAV4WC78"/>
<sequence>MQGADFASHSVTSDLMIFLNVKRQRKHQYYFWCCSLECIPLAGCILHHHSLGVTGIKSTFFRRRLTIVLHGYSEFILYVNMWLHQSPSQPGLAKQGTEDRGMFISG</sequence>
<evidence type="ECO:0000313" key="2">
    <source>
        <dbReference type="Proteomes" id="UP001054945"/>
    </source>
</evidence>
<protein>
    <submittedName>
        <fullName evidence="1">Uncharacterized protein</fullName>
    </submittedName>
</protein>
<reference evidence="1 2" key="1">
    <citation type="submission" date="2021-06" db="EMBL/GenBank/DDBJ databases">
        <title>Caerostris extrusa draft genome.</title>
        <authorList>
            <person name="Kono N."/>
            <person name="Arakawa K."/>
        </authorList>
    </citation>
    <scope>NUCLEOTIDE SEQUENCE [LARGE SCALE GENOMIC DNA]</scope>
</reference>
<comment type="caution">
    <text evidence="1">The sequence shown here is derived from an EMBL/GenBank/DDBJ whole genome shotgun (WGS) entry which is preliminary data.</text>
</comment>
<organism evidence="1 2">
    <name type="scientific">Caerostris extrusa</name>
    <name type="common">Bark spider</name>
    <name type="synonym">Caerostris bankana</name>
    <dbReference type="NCBI Taxonomy" id="172846"/>
    <lineage>
        <taxon>Eukaryota</taxon>
        <taxon>Metazoa</taxon>
        <taxon>Ecdysozoa</taxon>
        <taxon>Arthropoda</taxon>
        <taxon>Chelicerata</taxon>
        <taxon>Arachnida</taxon>
        <taxon>Araneae</taxon>
        <taxon>Araneomorphae</taxon>
        <taxon>Entelegynae</taxon>
        <taxon>Araneoidea</taxon>
        <taxon>Araneidae</taxon>
        <taxon>Caerostris</taxon>
    </lineage>
</organism>
<gene>
    <name evidence="1" type="ORF">CEXT_342411</name>
</gene>
<proteinExistence type="predicted"/>
<keyword evidence="2" id="KW-1185">Reference proteome</keyword>
<evidence type="ECO:0000313" key="1">
    <source>
        <dbReference type="EMBL" id="GIY79546.1"/>
    </source>
</evidence>
<dbReference type="Proteomes" id="UP001054945">
    <property type="component" value="Unassembled WGS sequence"/>
</dbReference>